<evidence type="ECO:0000313" key="1">
    <source>
        <dbReference type="EMBL" id="EGJ37811.1"/>
    </source>
</evidence>
<proteinExistence type="predicted"/>
<gene>
    <name evidence="1" type="ORF">HMPREF9393_1592</name>
</gene>
<comment type="caution">
    <text evidence="1">The sequence shown here is derived from an EMBL/GenBank/DDBJ whole genome shotgun (WGS) entry which is preliminary data.</text>
</comment>
<name>F3UDI5_STRSA</name>
<reference evidence="1 2" key="1">
    <citation type="submission" date="2011-03" db="EMBL/GenBank/DDBJ databases">
        <authorList>
            <person name="Muzny D."/>
            <person name="Qin X."/>
            <person name="Deng J."/>
            <person name="Jiang H."/>
            <person name="Liu Y."/>
            <person name="Qu J."/>
            <person name="Song X.-Z."/>
            <person name="Zhang L."/>
            <person name="Thornton R."/>
            <person name="Coyle M."/>
            <person name="Francisco L."/>
            <person name="Jackson L."/>
            <person name="Javaid M."/>
            <person name="Korchina V."/>
            <person name="Kovar C."/>
            <person name="Mata R."/>
            <person name="Mathew T."/>
            <person name="Ngo R."/>
            <person name="Nguyen L."/>
            <person name="Nguyen N."/>
            <person name="Okwuonu G."/>
            <person name="Ongeri F."/>
            <person name="Pham C."/>
            <person name="Simmons D."/>
            <person name="Wilczek-Boney K."/>
            <person name="Hale W."/>
            <person name="Jakkamsetti A."/>
            <person name="Pham P."/>
            <person name="Ruth R."/>
            <person name="San Lucas F."/>
            <person name="Warren J."/>
            <person name="Zhang J."/>
            <person name="Zhao Z."/>
            <person name="Zhou C."/>
            <person name="Zhu D."/>
            <person name="Lee S."/>
            <person name="Bess C."/>
            <person name="Blankenburg K."/>
            <person name="Forbes L."/>
            <person name="Fu Q."/>
            <person name="Gubbala S."/>
            <person name="Hirani K."/>
            <person name="Jayaseelan J.C."/>
            <person name="Lara F."/>
            <person name="Munidasa M."/>
            <person name="Palculict T."/>
            <person name="Patil S."/>
            <person name="Pu L.-L."/>
            <person name="Saada N."/>
            <person name="Tang L."/>
            <person name="Weissenberger G."/>
            <person name="Zhu Y."/>
            <person name="Hemphill L."/>
            <person name="Shang Y."/>
            <person name="Youmans B."/>
            <person name="Ayvaz T."/>
            <person name="Ross M."/>
            <person name="Santibanez J."/>
            <person name="Aqrawi P."/>
            <person name="Gross S."/>
            <person name="Joshi V."/>
            <person name="Fowler G."/>
            <person name="Nazareth L."/>
            <person name="Reid J."/>
            <person name="Worley K."/>
            <person name="Petrosino J."/>
            <person name="Highlander S."/>
            <person name="Gibbs R."/>
        </authorList>
    </citation>
    <scope>NUCLEOTIDE SEQUENCE [LARGE SCALE GENOMIC DNA]</scope>
    <source>
        <strain evidence="1 2">SK1056</strain>
    </source>
</reference>
<dbReference type="EMBL" id="AFFL01000004">
    <property type="protein sequence ID" value="EGJ37811.1"/>
    <property type="molecule type" value="Genomic_DNA"/>
</dbReference>
<accession>F3UDI5</accession>
<dbReference type="Proteomes" id="UP000004171">
    <property type="component" value="Unassembled WGS sequence"/>
</dbReference>
<protein>
    <submittedName>
        <fullName evidence="1">Uncharacterized protein</fullName>
    </submittedName>
</protein>
<sequence>MKLNNFNRDSIQTLFWFVKHEIGIVFFKKSMLSFSYRKTAP</sequence>
<evidence type="ECO:0000313" key="2">
    <source>
        <dbReference type="Proteomes" id="UP000004171"/>
    </source>
</evidence>
<organism evidence="1 2">
    <name type="scientific">Streptococcus sanguinis SK1056</name>
    <dbReference type="NCBI Taxonomy" id="888820"/>
    <lineage>
        <taxon>Bacteria</taxon>
        <taxon>Bacillati</taxon>
        <taxon>Bacillota</taxon>
        <taxon>Bacilli</taxon>
        <taxon>Lactobacillales</taxon>
        <taxon>Streptococcaceae</taxon>
        <taxon>Streptococcus</taxon>
    </lineage>
</organism>
<dbReference type="AlphaFoldDB" id="F3UDI5"/>
<dbReference type="HOGENOM" id="CLU_3277513_0_0_9"/>